<evidence type="ECO:0000259" key="2">
    <source>
        <dbReference type="PROSITE" id="PS50994"/>
    </source>
</evidence>
<organism evidence="3 4">
    <name type="scientific">Eleutherodactylus coqui</name>
    <name type="common">Puerto Rican coqui</name>
    <dbReference type="NCBI Taxonomy" id="57060"/>
    <lineage>
        <taxon>Eukaryota</taxon>
        <taxon>Metazoa</taxon>
        <taxon>Chordata</taxon>
        <taxon>Craniata</taxon>
        <taxon>Vertebrata</taxon>
        <taxon>Euteleostomi</taxon>
        <taxon>Amphibia</taxon>
        <taxon>Batrachia</taxon>
        <taxon>Anura</taxon>
        <taxon>Neobatrachia</taxon>
        <taxon>Hyloidea</taxon>
        <taxon>Eleutherodactylidae</taxon>
        <taxon>Eleutherodactylinae</taxon>
        <taxon>Eleutherodactylus</taxon>
        <taxon>Eleutherodactylus</taxon>
    </lineage>
</organism>
<sequence>MEPLQLAEEVVESSPNKLEDIYRLLAEGSFPASFCSSKKKNLKRYARKFILEGGCLYYVGPKNEEKREVVVDPERRHHIFLESHLTESGHHLGQKKTVNRIQSRYYWLGVVKDVIDWIKVCETCQNADYHKYPSKKCKPVKADTPWEILTMTLYGPFPTTSQLNTYILIVTDVFTKWTEAVPIPTNDALCIAKALSSIYYRFGAAKNIYFNQTWDFCEEISRLLCERWNISLTLTAADTTDHTGVNEQTYEDLKCSIKRVVNDNQDNWDERLDPVLFQFRTLVNPVTKYTPFFLMFNRNVQVSSMSEAVEESNDLEVVCPRNIDLAQHTSGVQLQRTAVRQMVLANISAVDIQQRKTAEKSRRSAVPITFQAQDNVFDSVADQTMKKFKHNHIVSFKFETVLSPEDNTEKDS</sequence>
<evidence type="ECO:0000256" key="1">
    <source>
        <dbReference type="ARBA" id="ARBA00039658"/>
    </source>
</evidence>
<dbReference type="GO" id="GO:0015074">
    <property type="term" value="P:DNA integration"/>
    <property type="evidence" value="ECO:0007669"/>
    <property type="project" value="InterPro"/>
</dbReference>
<dbReference type="FunFam" id="1.10.340.70:FF:000001">
    <property type="entry name" value="Retrovirus-related Pol polyprotein from transposon gypsy-like Protein"/>
    <property type="match status" value="1"/>
</dbReference>
<reference evidence="3" key="1">
    <citation type="thesis" date="2020" institute="ProQuest LLC" country="789 East Eisenhower Parkway, Ann Arbor, MI, USA">
        <title>Comparative Genomics and Chromosome Evolution.</title>
        <authorList>
            <person name="Mudd A.B."/>
        </authorList>
    </citation>
    <scope>NUCLEOTIDE SEQUENCE</scope>
    <source>
        <strain evidence="3">HN-11 Male</strain>
        <tissue evidence="3">Kidney and liver</tissue>
    </source>
</reference>
<comment type="caution">
    <text evidence="3">The sequence shown here is derived from an EMBL/GenBank/DDBJ whole genome shotgun (WGS) entry which is preliminary data.</text>
</comment>
<evidence type="ECO:0000313" key="3">
    <source>
        <dbReference type="EMBL" id="KAG9487671.1"/>
    </source>
</evidence>
<dbReference type="PROSITE" id="PS50994">
    <property type="entry name" value="INTEGRASE"/>
    <property type="match status" value="1"/>
</dbReference>
<dbReference type="InterPro" id="IPR050951">
    <property type="entry name" value="Retrovirus_Pol_polyprotein"/>
</dbReference>
<proteinExistence type="predicted"/>
<dbReference type="PANTHER" id="PTHR37984">
    <property type="entry name" value="PROTEIN CBG26694"/>
    <property type="match status" value="1"/>
</dbReference>
<keyword evidence="4" id="KW-1185">Reference proteome</keyword>
<dbReference type="Proteomes" id="UP000770717">
    <property type="component" value="Unassembled WGS sequence"/>
</dbReference>
<protein>
    <recommendedName>
        <fullName evidence="1">Gypsy retrotransposon integrase-like protein 1</fullName>
    </recommendedName>
</protein>
<dbReference type="InterPro" id="IPR001584">
    <property type="entry name" value="Integrase_cat-core"/>
</dbReference>
<dbReference type="InterPro" id="IPR012337">
    <property type="entry name" value="RNaseH-like_sf"/>
</dbReference>
<dbReference type="InterPro" id="IPR041588">
    <property type="entry name" value="Integrase_H2C2"/>
</dbReference>
<accession>A0A8J6KCX5</accession>
<dbReference type="GO" id="GO:0003676">
    <property type="term" value="F:nucleic acid binding"/>
    <property type="evidence" value="ECO:0007669"/>
    <property type="project" value="InterPro"/>
</dbReference>
<dbReference type="EMBL" id="WNTK01000003">
    <property type="protein sequence ID" value="KAG9487671.1"/>
    <property type="molecule type" value="Genomic_DNA"/>
</dbReference>
<dbReference type="OrthoDB" id="413122at2759"/>
<dbReference type="Gene3D" id="3.30.420.10">
    <property type="entry name" value="Ribonuclease H-like superfamily/Ribonuclease H"/>
    <property type="match status" value="1"/>
</dbReference>
<gene>
    <name evidence="3" type="ORF">GDO78_007463</name>
</gene>
<dbReference type="PANTHER" id="PTHR37984:SF5">
    <property type="entry name" value="PROTEIN NYNRIN-LIKE"/>
    <property type="match status" value="1"/>
</dbReference>
<dbReference type="SUPFAM" id="SSF53098">
    <property type="entry name" value="Ribonuclease H-like"/>
    <property type="match status" value="1"/>
</dbReference>
<name>A0A8J6KCX5_ELECQ</name>
<feature type="domain" description="Integrase catalytic" evidence="2">
    <location>
        <begin position="141"/>
        <end position="299"/>
    </location>
</feature>
<dbReference type="AlphaFoldDB" id="A0A8J6KCX5"/>
<evidence type="ECO:0000313" key="4">
    <source>
        <dbReference type="Proteomes" id="UP000770717"/>
    </source>
</evidence>
<dbReference type="InterPro" id="IPR036397">
    <property type="entry name" value="RNaseH_sf"/>
</dbReference>
<dbReference type="Pfam" id="PF17921">
    <property type="entry name" value="Integrase_H2C2"/>
    <property type="match status" value="1"/>
</dbReference>
<dbReference type="Gene3D" id="1.10.340.70">
    <property type="match status" value="1"/>
</dbReference>